<evidence type="ECO:0000313" key="1">
    <source>
        <dbReference type="EMBL" id="EUB60046.1"/>
    </source>
</evidence>
<proteinExistence type="predicted"/>
<dbReference type="KEGG" id="egl:EGR_05044"/>
<gene>
    <name evidence="1" type="ORF">EGR_05044</name>
</gene>
<comment type="caution">
    <text evidence="1">The sequence shown here is derived from an EMBL/GenBank/DDBJ whole genome shotgun (WGS) entry which is preliminary data.</text>
</comment>
<reference evidence="1 2" key="1">
    <citation type="journal article" date="2013" name="Nat. Genet.">
        <title>The genome of the hydatid tapeworm Echinococcus granulosus.</title>
        <authorList>
            <person name="Zheng H."/>
            <person name="Zhang W."/>
            <person name="Zhang L."/>
            <person name="Zhang Z."/>
            <person name="Li J."/>
            <person name="Lu G."/>
            <person name="Zhu Y."/>
            <person name="Wang Y."/>
            <person name="Huang Y."/>
            <person name="Liu J."/>
            <person name="Kang H."/>
            <person name="Chen J."/>
            <person name="Wang L."/>
            <person name="Chen A."/>
            <person name="Yu S."/>
            <person name="Gao Z."/>
            <person name="Jin L."/>
            <person name="Gu W."/>
            <person name="Wang Z."/>
            <person name="Zhao L."/>
            <person name="Shi B."/>
            <person name="Wen H."/>
            <person name="Lin R."/>
            <person name="Jones M.K."/>
            <person name="Brejova B."/>
            <person name="Vinar T."/>
            <person name="Zhao G."/>
            <person name="McManus D.P."/>
            <person name="Chen Z."/>
            <person name="Zhou Y."/>
            <person name="Wang S."/>
        </authorList>
    </citation>
    <scope>NUCLEOTIDE SEQUENCE [LARGE SCALE GENOMIC DNA]</scope>
</reference>
<dbReference type="AlphaFoldDB" id="W6UGE8"/>
<organism evidence="1 2">
    <name type="scientific">Echinococcus granulosus</name>
    <name type="common">Hydatid tapeworm</name>
    <dbReference type="NCBI Taxonomy" id="6210"/>
    <lineage>
        <taxon>Eukaryota</taxon>
        <taxon>Metazoa</taxon>
        <taxon>Spiralia</taxon>
        <taxon>Lophotrochozoa</taxon>
        <taxon>Platyhelminthes</taxon>
        <taxon>Cestoda</taxon>
        <taxon>Eucestoda</taxon>
        <taxon>Cyclophyllidea</taxon>
        <taxon>Taeniidae</taxon>
        <taxon>Echinococcus</taxon>
        <taxon>Echinococcus granulosus group</taxon>
    </lineage>
</organism>
<dbReference type="CTD" id="36340759"/>
<protein>
    <submittedName>
        <fullName evidence="1">Uncharacterized protein</fullName>
    </submittedName>
</protein>
<evidence type="ECO:0000313" key="2">
    <source>
        <dbReference type="Proteomes" id="UP000019149"/>
    </source>
</evidence>
<accession>W6UGE8</accession>
<dbReference type="GeneID" id="36340759"/>
<name>W6UGE8_ECHGR</name>
<dbReference type="Proteomes" id="UP000019149">
    <property type="component" value="Unassembled WGS sequence"/>
</dbReference>
<dbReference type="EMBL" id="APAU02000035">
    <property type="protein sequence ID" value="EUB60046.1"/>
    <property type="molecule type" value="Genomic_DNA"/>
</dbReference>
<sequence length="116" mass="13527">MALPQYIHHGFLVKLCPQKQNLMDGFDQTRMPIRNVMKHLKTCCTSWCSSRYSCGAFLIIPIERCLPVHTVETKLTVLFFFIPWATTYRPPRLVIRFIQYLEITRLDFCGLSSGNL</sequence>
<keyword evidence="2" id="KW-1185">Reference proteome</keyword>
<dbReference type="RefSeq" id="XP_024351242.1">
    <property type="nucleotide sequence ID" value="XM_024494293.1"/>
</dbReference>